<evidence type="ECO:0000313" key="4">
    <source>
        <dbReference type="Proteomes" id="UP001163823"/>
    </source>
</evidence>
<dbReference type="NCBIfam" id="TIGR00756">
    <property type="entry name" value="PPR"/>
    <property type="match status" value="3"/>
</dbReference>
<keyword evidence="1" id="KW-0677">Repeat</keyword>
<organism evidence="3 4">
    <name type="scientific">Quillaja saponaria</name>
    <name type="common">Soap bark tree</name>
    <dbReference type="NCBI Taxonomy" id="32244"/>
    <lineage>
        <taxon>Eukaryota</taxon>
        <taxon>Viridiplantae</taxon>
        <taxon>Streptophyta</taxon>
        <taxon>Embryophyta</taxon>
        <taxon>Tracheophyta</taxon>
        <taxon>Spermatophyta</taxon>
        <taxon>Magnoliopsida</taxon>
        <taxon>eudicotyledons</taxon>
        <taxon>Gunneridae</taxon>
        <taxon>Pentapetalae</taxon>
        <taxon>rosids</taxon>
        <taxon>fabids</taxon>
        <taxon>Fabales</taxon>
        <taxon>Quillajaceae</taxon>
        <taxon>Quillaja</taxon>
    </lineage>
</organism>
<accession>A0AAD7KY59</accession>
<dbReference type="EMBL" id="JARAOO010000012">
    <property type="protein sequence ID" value="KAJ7948054.1"/>
    <property type="molecule type" value="Genomic_DNA"/>
</dbReference>
<evidence type="ECO:0000256" key="1">
    <source>
        <dbReference type="ARBA" id="ARBA00022737"/>
    </source>
</evidence>
<dbReference type="PROSITE" id="PS51375">
    <property type="entry name" value="PPR"/>
    <property type="match status" value="2"/>
</dbReference>
<feature type="repeat" description="PPR" evidence="2">
    <location>
        <begin position="143"/>
        <end position="173"/>
    </location>
</feature>
<keyword evidence="4" id="KW-1185">Reference proteome</keyword>
<evidence type="ECO:0000313" key="3">
    <source>
        <dbReference type="EMBL" id="KAJ7948054.1"/>
    </source>
</evidence>
<protein>
    <submittedName>
        <fullName evidence="3">Pentatricopeptide repeat-containing protein</fullName>
    </submittedName>
</protein>
<dbReference type="InterPro" id="IPR046960">
    <property type="entry name" value="PPR_At4g14850-like_plant"/>
</dbReference>
<dbReference type="InterPro" id="IPR011990">
    <property type="entry name" value="TPR-like_helical_dom_sf"/>
</dbReference>
<dbReference type="Proteomes" id="UP001163823">
    <property type="component" value="Chromosome 12"/>
</dbReference>
<dbReference type="GO" id="GO:0003723">
    <property type="term" value="F:RNA binding"/>
    <property type="evidence" value="ECO:0007669"/>
    <property type="project" value="InterPro"/>
</dbReference>
<dbReference type="GO" id="GO:0009451">
    <property type="term" value="P:RNA modification"/>
    <property type="evidence" value="ECO:0007669"/>
    <property type="project" value="InterPro"/>
</dbReference>
<dbReference type="Pfam" id="PF13812">
    <property type="entry name" value="PPR_3"/>
    <property type="match status" value="1"/>
</dbReference>
<sequence>MATSQGLIRWYSSLLDEYYSAKSLWILKQIHASTIIIGISSHDFIRTKLVTSYASCAQLHQANILFNFAHRKPTFLFNSLIRGYSSLSLFSQSLSIFRQMLLAYKPFDRQTLPVVLKSCAGLLALRAGQQVHGAVVVNGFALDLANSNALITMYSKCGKLIDAQKVFDRMSERNKVSWSAIIAGYGMHGVFHEVFRLFHTMVEDGEWPDGLTFTSVLTACSHGGFLDKGRDYFEMMHSRFGLKPGLEHYTCMVDMLGRVGLVEEAEKLILRMEKEPDAALWRALLGACKIHGKMEVAERVAERIYGRNL</sequence>
<proteinExistence type="predicted"/>
<gene>
    <name evidence="3" type="ORF">O6P43_028581</name>
</gene>
<dbReference type="AlphaFoldDB" id="A0AAD7KY59"/>
<feature type="repeat" description="PPR" evidence="2">
    <location>
        <begin position="174"/>
        <end position="208"/>
    </location>
</feature>
<reference evidence="3" key="1">
    <citation type="journal article" date="2023" name="Science">
        <title>Elucidation of the pathway for biosynthesis of saponin adjuvants from the soapbark tree.</title>
        <authorList>
            <person name="Reed J."/>
            <person name="Orme A."/>
            <person name="El-Demerdash A."/>
            <person name="Owen C."/>
            <person name="Martin L.B.B."/>
            <person name="Misra R.C."/>
            <person name="Kikuchi S."/>
            <person name="Rejzek M."/>
            <person name="Martin A.C."/>
            <person name="Harkess A."/>
            <person name="Leebens-Mack J."/>
            <person name="Louveau T."/>
            <person name="Stephenson M.J."/>
            <person name="Osbourn A."/>
        </authorList>
    </citation>
    <scope>NUCLEOTIDE SEQUENCE</scope>
    <source>
        <strain evidence="3">S10</strain>
    </source>
</reference>
<dbReference type="InterPro" id="IPR002885">
    <property type="entry name" value="PPR_rpt"/>
</dbReference>
<evidence type="ECO:0000256" key="2">
    <source>
        <dbReference type="PROSITE-ProRule" id="PRU00708"/>
    </source>
</evidence>
<dbReference type="Pfam" id="PF13041">
    <property type="entry name" value="PPR_2"/>
    <property type="match status" value="1"/>
</dbReference>
<comment type="caution">
    <text evidence="3">The sequence shown here is derived from an EMBL/GenBank/DDBJ whole genome shotgun (WGS) entry which is preliminary data.</text>
</comment>
<dbReference type="Gene3D" id="1.25.40.10">
    <property type="entry name" value="Tetratricopeptide repeat domain"/>
    <property type="match status" value="2"/>
</dbReference>
<dbReference type="KEGG" id="qsa:O6P43_028581"/>
<name>A0AAD7KY59_QUISA</name>
<dbReference type="PANTHER" id="PTHR47926">
    <property type="entry name" value="PENTATRICOPEPTIDE REPEAT-CONTAINING PROTEIN"/>
    <property type="match status" value="1"/>
</dbReference>
<dbReference type="FunFam" id="1.25.40.10:FF:000090">
    <property type="entry name" value="Pentatricopeptide repeat-containing protein, chloroplastic"/>
    <property type="match status" value="1"/>
</dbReference>
<dbReference type="Pfam" id="PF01535">
    <property type="entry name" value="PPR"/>
    <property type="match status" value="2"/>
</dbReference>